<evidence type="ECO:0000256" key="2">
    <source>
        <dbReference type="ARBA" id="ARBA00005752"/>
    </source>
</evidence>
<reference evidence="12 13" key="1">
    <citation type="submission" date="2017-01" db="EMBL/GenBank/DDBJ databases">
        <authorList>
            <person name="Mah S.A."/>
            <person name="Swanson W.J."/>
            <person name="Moy G.W."/>
            <person name="Vacquier V.D."/>
        </authorList>
    </citation>
    <scope>NUCLEOTIDE SEQUENCE [LARGE SCALE GENOMIC DNA]</scope>
    <source>
        <strain evidence="12 13">DSM 11589</strain>
    </source>
</reference>
<dbReference type="GO" id="GO:0005524">
    <property type="term" value="F:ATP binding"/>
    <property type="evidence" value="ECO:0007669"/>
    <property type="project" value="UniProtKB-KW"/>
</dbReference>
<protein>
    <recommendedName>
        <fullName evidence="3">asparagine synthase (glutamine-hydrolyzing)</fullName>
        <ecNumber evidence="3">6.3.5.4</ecNumber>
    </recommendedName>
</protein>
<dbReference type="Proteomes" id="UP000185678">
    <property type="component" value="Unassembled WGS sequence"/>
</dbReference>
<dbReference type="Pfam" id="PF13537">
    <property type="entry name" value="GATase_7"/>
    <property type="match status" value="1"/>
</dbReference>
<dbReference type="InterPro" id="IPR033738">
    <property type="entry name" value="AsnB_N"/>
</dbReference>
<dbReference type="Pfam" id="PF00733">
    <property type="entry name" value="Asn_synthase"/>
    <property type="match status" value="1"/>
</dbReference>
<keyword evidence="5 9" id="KW-0067">ATP-binding</keyword>
<dbReference type="STRING" id="80876.SAMN05421779_103386"/>
<dbReference type="InterPro" id="IPR017932">
    <property type="entry name" value="GATase_2_dom"/>
</dbReference>
<evidence type="ECO:0000256" key="9">
    <source>
        <dbReference type="PIRSR" id="PIRSR001589-2"/>
    </source>
</evidence>
<feature type="active site" description="For GATase activity" evidence="8">
    <location>
        <position position="2"/>
    </location>
</feature>
<dbReference type="GO" id="GO:0006529">
    <property type="term" value="P:asparagine biosynthetic process"/>
    <property type="evidence" value="ECO:0007669"/>
    <property type="project" value="UniProtKB-KW"/>
</dbReference>
<evidence type="ECO:0000256" key="1">
    <source>
        <dbReference type="ARBA" id="ARBA00005187"/>
    </source>
</evidence>
<evidence type="ECO:0000256" key="5">
    <source>
        <dbReference type="ARBA" id="ARBA00022840"/>
    </source>
</evidence>
<keyword evidence="8" id="KW-0061">Asparagine biosynthesis</keyword>
<feature type="domain" description="Glutamine amidotransferase type-2" evidence="11">
    <location>
        <begin position="2"/>
        <end position="214"/>
    </location>
</feature>
<comment type="pathway">
    <text evidence="1">Amino-acid biosynthesis; L-asparagine biosynthesis; L-asparagine from L-aspartate (L-Gln route): step 1/1.</text>
</comment>
<evidence type="ECO:0000313" key="12">
    <source>
        <dbReference type="EMBL" id="SIS74348.1"/>
    </source>
</evidence>
<name>A0A1N7LKI7_9PROT</name>
<organism evidence="12 13">
    <name type="scientific">Insolitispirillum peregrinum</name>
    <dbReference type="NCBI Taxonomy" id="80876"/>
    <lineage>
        <taxon>Bacteria</taxon>
        <taxon>Pseudomonadati</taxon>
        <taxon>Pseudomonadota</taxon>
        <taxon>Alphaproteobacteria</taxon>
        <taxon>Rhodospirillales</taxon>
        <taxon>Novispirillaceae</taxon>
        <taxon>Insolitispirillum</taxon>
    </lineage>
</organism>
<evidence type="ECO:0000256" key="7">
    <source>
        <dbReference type="ARBA" id="ARBA00048741"/>
    </source>
</evidence>
<dbReference type="PROSITE" id="PS51278">
    <property type="entry name" value="GATASE_TYPE_2"/>
    <property type="match status" value="1"/>
</dbReference>
<dbReference type="GO" id="GO:0004066">
    <property type="term" value="F:asparagine synthase (glutamine-hydrolyzing) activity"/>
    <property type="evidence" value="ECO:0007669"/>
    <property type="project" value="UniProtKB-EC"/>
</dbReference>
<keyword evidence="6 8" id="KW-0315">Glutamine amidotransferase</keyword>
<dbReference type="PIRSF" id="PIRSF001589">
    <property type="entry name" value="Asn_synthetase_glu-h"/>
    <property type="match status" value="1"/>
</dbReference>
<dbReference type="CDD" id="cd01991">
    <property type="entry name" value="Asn_synthase_B_C"/>
    <property type="match status" value="1"/>
</dbReference>
<dbReference type="PANTHER" id="PTHR43284:SF1">
    <property type="entry name" value="ASPARAGINE SYNTHETASE"/>
    <property type="match status" value="1"/>
</dbReference>
<dbReference type="InterPro" id="IPR001962">
    <property type="entry name" value="Asn_synthase"/>
</dbReference>
<evidence type="ECO:0000256" key="10">
    <source>
        <dbReference type="PIRSR" id="PIRSR001589-3"/>
    </source>
</evidence>
<evidence type="ECO:0000256" key="4">
    <source>
        <dbReference type="ARBA" id="ARBA00022741"/>
    </source>
</evidence>
<sequence>MCGLVAISQLGGNVPPHAFQTAMACIAHRGPDGEGQVSRRNGRLSMGHRRLALFAPGRTGDQPMVAPWGDTIIFNGSLYNYPELRAELQGLGYPFHSDSDTEVLLAAWHAWGEQALGRFNGTWAFVLHEASSDRLIISRDRLGVRPLYACCAHDRLVLASEVRAVVAAADLPVVINREMAFDFLSLGLTDHHHKTLIDGVVQVPAGALWIQQADGHVEHRQYHHWPDVEPDLTAGQVAAELPALLMQATALRLRAHVPVAAQLSGGVDSGSVAWALGQHDFNGGSTFLGLFGYGYQAGGEAFDEIPRARTTWQKVAPHVPFHEIRVDPTPTMDDLESFLWAQELPVGTPSPLAGLRLYRAMRQAGATVALAGDGSDELFAGYTRRYLPVLLRDALRGGDWRRAKALWGNDELTPAGALARLAWSLPHGMLHLLMDRRPHVMALQDDFRNDLRPRLHSLADHQRQPLSMMRLSDVQGGLLGQVLRYADRNAMAAGMESRSPFLDHRIAELAMRLPMSEKVGPRGGKQPVRLAMASLLPPEVIEGPKNRGLGHAEQFRIGALPLSDVLTDLPLGADEFINAPRLADALRRAPTDPRLWWPVCFLLWLRQVEQRWP</sequence>
<dbReference type="Gene3D" id="3.40.50.620">
    <property type="entry name" value="HUPs"/>
    <property type="match status" value="1"/>
</dbReference>
<gene>
    <name evidence="12" type="ORF">SAMN05421779_103386</name>
</gene>
<dbReference type="InterPro" id="IPR051786">
    <property type="entry name" value="ASN_synthetase/amidase"/>
</dbReference>
<keyword evidence="13" id="KW-1185">Reference proteome</keyword>
<accession>A0A1N7LKI7</accession>
<dbReference type="EMBL" id="FTOA01000003">
    <property type="protein sequence ID" value="SIS74348.1"/>
    <property type="molecule type" value="Genomic_DNA"/>
</dbReference>
<feature type="site" description="Important for beta-aspartyl-AMP intermediate formation" evidence="10">
    <location>
        <position position="373"/>
    </location>
</feature>
<dbReference type="PANTHER" id="PTHR43284">
    <property type="entry name" value="ASPARAGINE SYNTHETASE (GLUTAMINE-HYDROLYZING)"/>
    <property type="match status" value="1"/>
</dbReference>
<dbReference type="SUPFAM" id="SSF56235">
    <property type="entry name" value="N-terminal nucleophile aminohydrolases (Ntn hydrolases)"/>
    <property type="match status" value="1"/>
</dbReference>
<dbReference type="Gene3D" id="3.60.20.10">
    <property type="entry name" value="Glutamine Phosphoribosylpyrophosphate, subunit 1, domain 1"/>
    <property type="match status" value="1"/>
</dbReference>
<proteinExistence type="inferred from homology"/>
<dbReference type="InterPro" id="IPR006426">
    <property type="entry name" value="Asn_synth_AEB"/>
</dbReference>
<evidence type="ECO:0000256" key="8">
    <source>
        <dbReference type="PIRSR" id="PIRSR001589-1"/>
    </source>
</evidence>
<keyword evidence="8" id="KW-0028">Amino-acid biosynthesis</keyword>
<dbReference type="InterPro" id="IPR014729">
    <property type="entry name" value="Rossmann-like_a/b/a_fold"/>
</dbReference>
<feature type="binding site" evidence="9">
    <location>
        <position position="100"/>
    </location>
    <ligand>
        <name>L-glutamine</name>
        <dbReference type="ChEBI" id="CHEBI:58359"/>
    </ligand>
</feature>
<evidence type="ECO:0000259" key="11">
    <source>
        <dbReference type="PROSITE" id="PS51278"/>
    </source>
</evidence>
<comment type="similarity">
    <text evidence="2">Belongs to the asparagine synthetase family.</text>
</comment>
<dbReference type="InterPro" id="IPR029055">
    <property type="entry name" value="Ntn_hydrolases_N"/>
</dbReference>
<dbReference type="NCBIfam" id="TIGR01536">
    <property type="entry name" value="asn_synth_AEB"/>
    <property type="match status" value="1"/>
</dbReference>
<comment type="catalytic activity">
    <reaction evidence="7">
        <text>L-aspartate + L-glutamine + ATP + H2O = L-asparagine + L-glutamate + AMP + diphosphate + H(+)</text>
        <dbReference type="Rhea" id="RHEA:12228"/>
        <dbReference type="ChEBI" id="CHEBI:15377"/>
        <dbReference type="ChEBI" id="CHEBI:15378"/>
        <dbReference type="ChEBI" id="CHEBI:29985"/>
        <dbReference type="ChEBI" id="CHEBI:29991"/>
        <dbReference type="ChEBI" id="CHEBI:30616"/>
        <dbReference type="ChEBI" id="CHEBI:33019"/>
        <dbReference type="ChEBI" id="CHEBI:58048"/>
        <dbReference type="ChEBI" id="CHEBI:58359"/>
        <dbReference type="ChEBI" id="CHEBI:456215"/>
        <dbReference type="EC" id="6.3.5.4"/>
    </reaction>
</comment>
<keyword evidence="4 9" id="KW-0547">Nucleotide-binding</keyword>
<dbReference type="EC" id="6.3.5.4" evidence="3"/>
<evidence type="ECO:0000313" key="13">
    <source>
        <dbReference type="Proteomes" id="UP000185678"/>
    </source>
</evidence>
<evidence type="ECO:0000256" key="3">
    <source>
        <dbReference type="ARBA" id="ARBA00012737"/>
    </source>
</evidence>
<evidence type="ECO:0000256" key="6">
    <source>
        <dbReference type="ARBA" id="ARBA00022962"/>
    </source>
</evidence>
<dbReference type="SUPFAM" id="SSF52402">
    <property type="entry name" value="Adenine nucleotide alpha hydrolases-like"/>
    <property type="match status" value="1"/>
</dbReference>
<dbReference type="RefSeq" id="WP_076400042.1">
    <property type="nucleotide sequence ID" value="NZ_FTOA01000003.1"/>
</dbReference>
<dbReference type="CDD" id="cd00712">
    <property type="entry name" value="AsnB"/>
    <property type="match status" value="1"/>
</dbReference>
<dbReference type="AlphaFoldDB" id="A0A1N7LKI7"/>
<dbReference type="OrthoDB" id="9763290at2"/>